<dbReference type="Pfam" id="PF17776">
    <property type="entry name" value="NLRC4_HD2"/>
    <property type="match status" value="1"/>
</dbReference>
<dbReference type="Pfam" id="PF17779">
    <property type="entry name" value="WHD_NOD2"/>
    <property type="match status" value="1"/>
</dbReference>
<dbReference type="SUPFAM" id="SSF57850">
    <property type="entry name" value="RING/U-box"/>
    <property type="match status" value="1"/>
</dbReference>
<keyword evidence="2" id="KW-0963">Cytoplasm</keyword>
<evidence type="ECO:0000256" key="6">
    <source>
        <dbReference type="ARBA" id="ARBA00022741"/>
    </source>
</evidence>
<comment type="caution">
    <text evidence="14">The sequence shown here is derived from an EMBL/GenBank/DDBJ whole genome shotgun (WGS) entry which is preliminary data.</text>
</comment>
<dbReference type="PROSITE" id="PS50837">
    <property type="entry name" value="NACHT"/>
    <property type="match status" value="1"/>
</dbReference>
<evidence type="ECO:0000256" key="3">
    <source>
        <dbReference type="ARBA" id="ARBA00022614"/>
    </source>
</evidence>
<feature type="domain" description="RING-type" evidence="12">
    <location>
        <begin position="68"/>
        <end position="111"/>
    </location>
</feature>
<evidence type="ECO:0000313" key="14">
    <source>
        <dbReference type="EMBL" id="KAK6312408.1"/>
    </source>
</evidence>
<evidence type="ECO:0000256" key="7">
    <source>
        <dbReference type="ARBA" id="ARBA00022771"/>
    </source>
</evidence>
<gene>
    <name evidence="14" type="ORF">J4Q44_G00180720</name>
</gene>
<dbReference type="SMART" id="SM00184">
    <property type="entry name" value="RING"/>
    <property type="match status" value="1"/>
</dbReference>
<keyword evidence="3" id="KW-0433">Leucine-rich repeat</keyword>
<keyword evidence="8" id="KW-0862">Zinc</keyword>
<dbReference type="CDD" id="cd16601">
    <property type="entry name" value="RING-HC_TRIM39_C-IV"/>
    <property type="match status" value="1"/>
</dbReference>
<dbReference type="InterPro" id="IPR029495">
    <property type="entry name" value="NACHT-assoc"/>
</dbReference>
<keyword evidence="6" id="KW-0547">Nucleotide-binding</keyword>
<dbReference type="InterPro" id="IPR013083">
    <property type="entry name" value="Znf_RING/FYVE/PHD"/>
</dbReference>
<dbReference type="InterPro" id="IPR017907">
    <property type="entry name" value="Znf_RING_CS"/>
</dbReference>
<dbReference type="InterPro" id="IPR007111">
    <property type="entry name" value="NACHT_NTPase"/>
</dbReference>
<dbReference type="InterPro" id="IPR032675">
    <property type="entry name" value="LRR_dom_sf"/>
</dbReference>
<dbReference type="InterPro" id="IPR051261">
    <property type="entry name" value="NLR"/>
</dbReference>
<dbReference type="InterPro" id="IPR041075">
    <property type="entry name" value="NOD1/2_WH"/>
</dbReference>
<evidence type="ECO:0000256" key="4">
    <source>
        <dbReference type="ARBA" id="ARBA00022723"/>
    </source>
</evidence>
<dbReference type="Proteomes" id="UP001356427">
    <property type="component" value="Unassembled WGS sequence"/>
</dbReference>
<accession>A0AAN8QVH6</accession>
<dbReference type="Pfam" id="PF13516">
    <property type="entry name" value="LRR_6"/>
    <property type="match status" value="5"/>
</dbReference>
<dbReference type="Gene3D" id="3.80.10.10">
    <property type="entry name" value="Ribonuclease Inhibitor"/>
    <property type="match status" value="2"/>
</dbReference>
<reference evidence="14 15" key="1">
    <citation type="submission" date="2021-04" db="EMBL/GenBank/DDBJ databases">
        <authorList>
            <person name="De Guttry C."/>
            <person name="Zahm M."/>
            <person name="Klopp C."/>
            <person name="Cabau C."/>
            <person name="Louis A."/>
            <person name="Berthelot C."/>
            <person name="Parey E."/>
            <person name="Roest Crollius H."/>
            <person name="Montfort J."/>
            <person name="Robinson-Rechavi M."/>
            <person name="Bucao C."/>
            <person name="Bouchez O."/>
            <person name="Gislard M."/>
            <person name="Lluch J."/>
            <person name="Milhes M."/>
            <person name="Lampietro C."/>
            <person name="Lopez Roques C."/>
            <person name="Donnadieu C."/>
            <person name="Braasch I."/>
            <person name="Desvignes T."/>
            <person name="Postlethwait J."/>
            <person name="Bobe J."/>
            <person name="Wedekind C."/>
            <person name="Guiguen Y."/>
        </authorList>
    </citation>
    <scope>NUCLEOTIDE SEQUENCE [LARGE SCALE GENOMIC DNA]</scope>
    <source>
        <strain evidence="14">Cs_M1</strain>
        <tissue evidence="14">Blood</tissue>
    </source>
</reference>
<dbReference type="InterPro" id="IPR027417">
    <property type="entry name" value="P-loop_NTPase"/>
</dbReference>
<dbReference type="Pfam" id="PF14484">
    <property type="entry name" value="FISNA"/>
    <property type="match status" value="1"/>
</dbReference>
<evidence type="ECO:0000256" key="5">
    <source>
        <dbReference type="ARBA" id="ARBA00022737"/>
    </source>
</evidence>
<feature type="domain" description="NACHT" evidence="13">
    <location>
        <begin position="227"/>
        <end position="361"/>
    </location>
</feature>
<dbReference type="InterPro" id="IPR001611">
    <property type="entry name" value="Leu-rich_rpt"/>
</dbReference>
<dbReference type="FunFam" id="3.80.10.10:FF:000538">
    <property type="entry name" value="Si:ch211-127b6.2"/>
    <property type="match status" value="1"/>
</dbReference>
<organism evidence="14 15">
    <name type="scientific">Coregonus suidteri</name>
    <dbReference type="NCBI Taxonomy" id="861788"/>
    <lineage>
        <taxon>Eukaryota</taxon>
        <taxon>Metazoa</taxon>
        <taxon>Chordata</taxon>
        <taxon>Craniata</taxon>
        <taxon>Vertebrata</taxon>
        <taxon>Euteleostomi</taxon>
        <taxon>Actinopterygii</taxon>
        <taxon>Neopterygii</taxon>
        <taxon>Teleostei</taxon>
        <taxon>Protacanthopterygii</taxon>
        <taxon>Salmoniformes</taxon>
        <taxon>Salmonidae</taxon>
        <taxon>Coregoninae</taxon>
        <taxon>Coregonus</taxon>
    </lineage>
</organism>
<evidence type="ECO:0000256" key="11">
    <source>
        <dbReference type="SAM" id="MobiDB-lite"/>
    </source>
</evidence>
<evidence type="ECO:0000256" key="10">
    <source>
        <dbReference type="PROSITE-ProRule" id="PRU00175"/>
    </source>
</evidence>
<evidence type="ECO:0000256" key="9">
    <source>
        <dbReference type="ARBA" id="ARBA00022840"/>
    </source>
</evidence>
<evidence type="ECO:0000256" key="8">
    <source>
        <dbReference type="ARBA" id="ARBA00022833"/>
    </source>
</evidence>
<dbReference type="GO" id="GO:0008270">
    <property type="term" value="F:zinc ion binding"/>
    <property type="evidence" value="ECO:0007669"/>
    <property type="project" value="UniProtKB-KW"/>
</dbReference>
<dbReference type="PROSITE" id="PS51450">
    <property type="entry name" value="LRR"/>
    <property type="match status" value="2"/>
</dbReference>
<evidence type="ECO:0008006" key="16">
    <source>
        <dbReference type="Google" id="ProtNLM"/>
    </source>
</evidence>
<dbReference type="Gene3D" id="3.40.50.300">
    <property type="entry name" value="P-loop containing nucleotide triphosphate hydrolases"/>
    <property type="match status" value="1"/>
</dbReference>
<dbReference type="SMART" id="SM00368">
    <property type="entry name" value="LRR_RI"/>
    <property type="match status" value="7"/>
</dbReference>
<feature type="region of interest" description="Disordered" evidence="11">
    <location>
        <begin position="1"/>
        <end position="23"/>
    </location>
</feature>
<keyword evidence="5" id="KW-0677">Repeat</keyword>
<dbReference type="FunFam" id="3.40.50.300:FF:000210">
    <property type="entry name" value="Si:dkey-16p6.1"/>
    <property type="match status" value="1"/>
</dbReference>
<dbReference type="InterPro" id="IPR041267">
    <property type="entry name" value="NLRP_HD2"/>
</dbReference>
<dbReference type="Gene3D" id="3.30.40.10">
    <property type="entry name" value="Zinc/RING finger domain, C3HC4 (zinc finger)"/>
    <property type="match status" value="1"/>
</dbReference>
<feature type="compositionally biased region" description="Basic and acidic residues" evidence="11">
    <location>
        <begin position="1"/>
        <end position="17"/>
    </location>
</feature>
<evidence type="ECO:0000256" key="2">
    <source>
        <dbReference type="ARBA" id="ARBA00022490"/>
    </source>
</evidence>
<dbReference type="GO" id="GO:0005524">
    <property type="term" value="F:ATP binding"/>
    <property type="evidence" value="ECO:0007669"/>
    <property type="project" value="UniProtKB-KW"/>
</dbReference>
<keyword evidence="4" id="KW-0479">Metal-binding</keyword>
<evidence type="ECO:0000259" key="13">
    <source>
        <dbReference type="PROSITE" id="PS50837"/>
    </source>
</evidence>
<dbReference type="SMART" id="SM01288">
    <property type="entry name" value="FISNA"/>
    <property type="match status" value="1"/>
</dbReference>
<dbReference type="FunFam" id="3.80.10.10:FF:000714">
    <property type="entry name" value="Si:ch211-149a19.3"/>
    <property type="match status" value="1"/>
</dbReference>
<protein>
    <recommendedName>
        <fullName evidence="16">NLRC3-like protein</fullName>
    </recommendedName>
</protein>
<evidence type="ECO:0000256" key="1">
    <source>
        <dbReference type="ARBA" id="ARBA00004496"/>
    </source>
</evidence>
<keyword evidence="15" id="KW-1185">Reference proteome</keyword>
<dbReference type="Pfam" id="PF05729">
    <property type="entry name" value="NACHT"/>
    <property type="match status" value="1"/>
</dbReference>
<name>A0AAN8QVH6_9TELE</name>
<sequence>MKSDQSLRQPIEFREGDFSTEQRAQCSKMSLSGGREVGGHASKMTVSGEHDTKAKSGWSTLPEDQSRCAVCQQVLRDPVSITCGHRFCRQCITRYWEKPAPSGDYDCPQCRKRSRTHPVLQHLSEPNDARGSEIMDDSLQRAIVNHKDSLKRRYECVMEGIKKAGNQTPLNRIYTELYITEGKSEGVNNEHEVWQLETAPRTPTSHDTAIHCNDIFKPLPGQERSIRTVLTKGIAGIGKTVSVQKFILDWAEGKANQDVEIIFVLPFRELNLIKDLQYSLLRLLIDFHTKLNIGNAKKLTACKAMFIFDGLDESRLPLDFQCNKMVSDVTQTSSVDVLLTNLIKGNLLPSALLWITSRPAATNQIPLQCVDQVTEVRGFNDPQKEDYFRKRFSDEDLASKIISHIKTSRSLHIMCHMPVFCWISAIVLEHMLSTDKRREMPTTLTEMFTHFVLIQTNLKNQKYHERDEMDQEELMESHKEVLLKLGKLAFENLEKGNLMFYEEDLREYGIDVKEASVYSGVCTQIFKEESVLLQRESVFFQRVVYCFVHLSIQEFLSAVYMYHCYTTKNMDALKPFLKRKSRAASEELTLHELLKSTVDKALESKNGHLDLFVRFLHGMSLESNQKLLRGLVTQTESSPESIQKTIRSLKVMQRKNISPERWINLFHCLIEMKDHSVQEEIQEYLRSEKRSVNLTLAQCSALAYMLQISEEVLDVFDLKEYKTTQEGRRRLLPAVRCRRKALLTGCKLTDTSCEVLASVLSSNSSYLRELDLSNNDLKDSGVKLLYAGLGNPHCKLETLRLTGCKLTDTSCEVLASALSSNSSHLRELDLSNNDLKDSGVKVLSAGLGNPQCQLETLRLSLCEVTEEGCASLGSALRSNPSHLRELDLSNNDLKDSGVKLLSAGLGNPHCKLETLRLSGCLVTEEGCASLVSALRSNPSHLRELDLSYNHPGVSGVRMLSAGLEDPLCRLEKLNVKPGGVNTIKPWLREYACDLTMDPNTVNRYLSLSEENRKEAAHKLGSQFTSEQESVLVLLSWMILIMRCLTAQRVLCLQ</sequence>
<dbReference type="AlphaFoldDB" id="A0AAN8QVH6"/>
<dbReference type="EMBL" id="JAGTTL010000015">
    <property type="protein sequence ID" value="KAK6312408.1"/>
    <property type="molecule type" value="Genomic_DNA"/>
</dbReference>
<evidence type="ECO:0000313" key="15">
    <source>
        <dbReference type="Proteomes" id="UP001356427"/>
    </source>
</evidence>
<proteinExistence type="predicted"/>
<dbReference type="PROSITE" id="PS50089">
    <property type="entry name" value="ZF_RING_2"/>
    <property type="match status" value="1"/>
</dbReference>
<dbReference type="InterPro" id="IPR001841">
    <property type="entry name" value="Znf_RING"/>
</dbReference>
<dbReference type="SUPFAM" id="SSF52047">
    <property type="entry name" value="RNI-like"/>
    <property type="match status" value="1"/>
</dbReference>
<evidence type="ECO:0000259" key="12">
    <source>
        <dbReference type="PROSITE" id="PS50089"/>
    </source>
</evidence>
<keyword evidence="7 10" id="KW-0863">Zinc-finger</keyword>
<dbReference type="Pfam" id="PF15227">
    <property type="entry name" value="zf-C3HC4_4"/>
    <property type="match status" value="1"/>
</dbReference>
<dbReference type="PANTHER" id="PTHR24106">
    <property type="entry name" value="NACHT, LRR AND CARD DOMAINS-CONTAINING"/>
    <property type="match status" value="1"/>
</dbReference>
<dbReference type="GO" id="GO:0005737">
    <property type="term" value="C:cytoplasm"/>
    <property type="evidence" value="ECO:0007669"/>
    <property type="project" value="UniProtKB-SubCell"/>
</dbReference>
<dbReference type="PROSITE" id="PS00518">
    <property type="entry name" value="ZF_RING_1"/>
    <property type="match status" value="1"/>
</dbReference>
<keyword evidence="9" id="KW-0067">ATP-binding</keyword>
<comment type="subcellular location">
    <subcellularLocation>
        <location evidence="1">Cytoplasm</location>
    </subcellularLocation>
</comment>